<reference evidence="6 7" key="1">
    <citation type="journal article" date="2016" name="Front. Microbiol.">
        <title>Genome and transcriptome sequences reveal the specific parasitism of the nematophagous Purpureocillium lilacinum 36-1.</title>
        <authorList>
            <person name="Xie J."/>
            <person name="Li S."/>
            <person name="Mo C."/>
            <person name="Xiao X."/>
            <person name="Peng D."/>
            <person name="Wang G."/>
            <person name="Xiao Y."/>
        </authorList>
    </citation>
    <scope>NUCLEOTIDE SEQUENCE [LARGE SCALE GENOMIC DNA]</scope>
    <source>
        <strain evidence="6 7">36-1</strain>
    </source>
</reference>
<dbReference type="InterPro" id="IPR014746">
    <property type="entry name" value="Gln_synth/guanido_kin_cat_dom"/>
</dbReference>
<sequence length="447" mass="49423">MENETKNNAASTKGIDLAVCSTLQDFLNAHPRVQFIRFQWQDYSGILRARVATLQHATAVAGGKRSLRVAPLAFNCLVDNSALPNTTARGSHLLVADWTSLRTREHLDPSYASVMCRVFEQTPWKPGPNASLCPRQGLANVIKKATEALQVDFLVGFEVEFEIMKPTADGDHVPCSAGFGNFAVSGLRDPCYVHVEEAIQTLLQAGVKIEAFQSEGRRGQYEIALGPLPPVRAVDQLVLVHDTIKHIFTRQGLVATMSPRPVALRRQSTGQHTHISISPPEKEELFLAGILLRLPQLCALCLPYELSYERIQPCFAGTVVAWGTENPWVPVRKIHAGHWEIRCVDATANMYLSLAAVLSAGILGCLNEEALQWPDTSFDVQAIPSNGTTMPRTLHNALALLQENSQELEDMMCSQVITHYLRVKKAEASHLRKMGPQETRKLLVELL</sequence>
<evidence type="ECO:0000256" key="1">
    <source>
        <dbReference type="ARBA" id="ARBA00021364"/>
    </source>
</evidence>
<dbReference type="PROSITE" id="PS51987">
    <property type="entry name" value="GS_CATALYTIC"/>
    <property type="match status" value="1"/>
</dbReference>
<dbReference type="SUPFAM" id="SSF55931">
    <property type="entry name" value="Glutamine synthetase/guanido kinase"/>
    <property type="match status" value="1"/>
</dbReference>
<comment type="caution">
    <text evidence="6">The sequence shown here is derived from an EMBL/GenBank/DDBJ whole genome shotgun (WGS) entry which is preliminary data.</text>
</comment>
<dbReference type="Proteomes" id="UP000245956">
    <property type="component" value="Unassembled WGS sequence"/>
</dbReference>
<dbReference type="Pfam" id="PF00120">
    <property type="entry name" value="Gln-synt_C"/>
    <property type="match status" value="1"/>
</dbReference>
<feature type="domain" description="GS catalytic" evidence="5">
    <location>
        <begin position="134"/>
        <end position="447"/>
    </location>
</feature>
<dbReference type="SMART" id="SM01230">
    <property type="entry name" value="Gln-synt_C"/>
    <property type="match status" value="1"/>
</dbReference>
<evidence type="ECO:0000259" key="5">
    <source>
        <dbReference type="PROSITE" id="PS51987"/>
    </source>
</evidence>
<dbReference type="AlphaFoldDB" id="A0A2U3DQG5"/>
<dbReference type="PANTHER" id="PTHR43785">
    <property type="entry name" value="GAMMA-GLUTAMYLPUTRESCINE SYNTHETASE"/>
    <property type="match status" value="1"/>
</dbReference>
<dbReference type="PANTHER" id="PTHR43785:SF2">
    <property type="entry name" value="TYPE-1 GLUTAMINE SYNTHETASE 1"/>
    <property type="match status" value="1"/>
</dbReference>
<keyword evidence="2" id="KW-0436">Ligase</keyword>
<organism evidence="6 7">
    <name type="scientific">Purpureocillium lilacinum</name>
    <name type="common">Paecilomyces lilacinus</name>
    <dbReference type="NCBI Taxonomy" id="33203"/>
    <lineage>
        <taxon>Eukaryota</taxon>
        <taxon>Fungi</taxon>
        <taxon>Dikarya</taxon>
        <taxon>Ascomycota</taxon>
        <taxon>Pezizomycotina</taxon>
        <taxon>Sordariomycetes</taxon>
        <taxon>Hypocreomycetidae</taxon>
        <taxon>Hypocreales</taxon>
        <taxon>Ophiocordycipitaceae</taxon>
        <taxon>Purpureocillium</taxon>
    </lineage>
</organism>
<dbReference type="InterPro" id="IPR036651">
    <property type="entry name" value="Gln_synt_N_sf"/>
</dbReference>
<evidence type="ECO:0000313" key="7">
    <source>
        <dbReference type="Proteomes" id="UP000245956"/>
    </source>
</evidence>
<dbReference type="GO" id="GO:0006542">
    <property type="term" value="P:glutamine biosynthetic process"/>
    <property type="evidence" value="ECO:0007669"/>
    <property type="project" value="InterPro"/>
</dbReference>
<dbReference type="EMBL" id="LCWV01000059">
    <property type="protein sequence ID" value="PWI64475.1"/>
    <property type="molecule type" value="Genomic_DNA"/>
</dbReference>
<name>A0A2U3DQG5_PURLI</name>
<dbReference type="InterPro" id="IPR008146">
    <property type="entry name" value="Gln_synth_cat_dom"/>
</dbReference>
<evidence type="ECO:0000313" key="6">
    <source>
        <dbReference type="EMBL" id="PWI64475.1"/>
    </source>
</evidence>
<dbReference type="GO" id="GO:0004356">
    <property type="term" value="F:glutamine synthetase activity"/>
    <property type="evidence" value="ECO:0007669"/>
    <property type="project" value="InterPro"/>
</dbReference>
<evidence type="ECO:0000256" key="4">
    <source>
        <dbReference type="RuleBase" id="RU000384"/>
    </source>
</evidence>
<comment type="similarity">
    <text evidence="3 4">Belongs to the glutamine synthetase family.</text>
</comment>
<dbReference type="Gene3D" id="3.10.20.70">
    <property type="entry name" value="Glutamine synthetase, N-terminal domain"/>
    <property type="match status" value="1"/>
</dbReference>
<evidence type="ECO:0000256" key="3">
    <source>
        <dbReference type="PROSITE-ProRule" id="PRU01331"/>
    </source>
</evidence>
<dbReference type="Gene3D" id="3.30.590.10">
    <property type="entry name" value="Glutamine synthetase/guanido kinase, catalytic domain"/>
    <property type="match status" value="1"/>
</dbReference>
<gene>
    <name evidence="6" type="ORF">PCL_09630</name>
</gene>
<accession>A0A2U3DQG5</accession>
<protein>
    <recommendedName>
        <fullName evidence="1">Glutamine synthetase</fullName>
    </recommendedName>
</protein>
<evidence type="ECO:0000256" key="2">
    <source>
        <dbReference type="ARBA" id="ARBA00022598"/>
    </source>
</evidence>
<proteinExistence type="inferred from homology"/>